<reference evidence="1 2" key="1">
    <citation type="submission" date="2019-12" db="EMBL/GenBank/DDBJ databases">
        <authorList>
            <person name="Li C."/>
            <person name="Zhao J."/>
        </authorList>
    </citation>
    <scope>NUCLEOTIDE SEQUENCE [LARGE SCALE GENOMIC DNA]</scope>
    <source>
        <strain evidence="1 2">NEAU-DD11</strain>
    </source>
</reference>
<evidence type="ECO:0000313" key="1">
    <source>
        <dbReference type="EMBL" id="MVW59694.1"/>
    </source>
</evidence>
<protein>
    <recommendedName>
        <fullName evidence="3">Leucine-rich repeat domain-containing protein</fullName>
    </recommendedName>
</protein>
<dbReference type="Gene3D" id="3.80.10.10">
    <property type="entry name" value="Ribonuclease Inhibitor"/>
    <property type="match status" value="1"/>
</dbReference>
<dbReference type="SUPFAM" id="SSF52058">
    <property type="entry name" value="L domain-like"/>
    <property type="match status" value="1"/>
</dbReference>
<gene>
    <name evidence="1" type="ORF">GPY61_07105</name>
</gene>
<proteinExistence type="predicted"/>
<dbReference type="InterPro" id="IPR032675">
    <property type="entry name" value="LRR_dom_sf"/>
</dbReference>
<dbReference type="AlphaFoldDB" id="A0A7X3FX84"/>
<dbReference type="EMBL" id="WSES01000002">
    <property type="protein sequence ID" value="MVW59694.1"/>
    <property type="molecule type" value="Genomic_DNA"/>
</dbReference>
<keyword evidence="2" id="KW-1185">Reference proteome</keyword>
<evidence type="ECO:0000313" key="2">
    <source>
        <dbReference type="Proteomes" id="UP000443353"/>
    </source>
</evidence>
<sequence length="173" mass="19432">MRDPARIFPVIAHPDAIRSATVWHCRYKSLEPLAELRDLEELVIATFPDESFEFLGRLQNLRYLRIVHMPRISDLGPLATLTRLTSLSLSTLPSWDASGRTTTIRSLDPLTAIPGLAHLELLGICPPDKSLGPLEKCKRLQTARVSQYPQAEIDRFFGQTSVADRFNPEPTIS</sequence>
<accession>A0A7X3FX84</accession>
<name>A0A7X3FX84_9BURK</name>
<evidence type="ECO:0008006" key="3">
    <source>
        <dbReference type="Google" id="ProtNLM"/>
    </source>
</evidence>
<comment type="caution">
    <text evidence="1">The sequence shown here is derived from an EMBL/GenBank/DDBJ whole genome shotgun (WGS) entry which is preliminary data.</text>
</comment>
<organism evidence="1 2">
    <name type="scientific">Massilia cellulosiltytica</name>
    <dbReference type="NCBI Taxonomy" id="2683234"/>
    <lineage>
        <taxon>Bacteria</taxon>
        <taxon>Pseudomonadati</taxon>
        <taxon>Pseudomonadota</taxon>
        <taxon>Betaproteobacteria</taxon>
        <taxon>Burkholderiales</taxon>
        <taxon>Oxalobacteraceae</taxon>
        <taxon>Telluria group</taxon>
        <taxon>Massilia</taxon>
    </lineage>
</organism>
<dbReference type="Proteomes" id="UP000443353">
    <property type="component" value="Unassembled WGS sequence"/>
</dbReference>